<dbReference type="KEGG" id="gme:Gmet_2234"/>
<sequence>MTQSDPRLAEYRKWEGVDPWEEQSGPYYFQKEENGHYRCATITGRHSMNSEGRMHGGALMTFADYSLFVFARDCLQGITAVTVSITVDFIGGGGEGQFLESTGEVVHETGTLIFARGKIFHDEQVLLAFSGVLKKMNPRVPTYT</sequence>
<dbReference type="Gene3D" id="3.10.129.10">
    <property type="entry name" value="Hotdog Thioesterase"/>
    <property type="match status" value="1"/>
</dbReference>
<accession>Q39TG3</accession>
<dbReference type="InterPro" id="IPR006683">
    <property type="entry name" value="Thioestr_dom"/>
</dbReference>
<dbReference type="SUPFAM" id="SSF54637">
    <property type="entry name" value="Thioesterase/thiol ester dehydrase-isomerase"/>
    <property type="match status" value="1"/>
</dbReference>
<dbReference type="InterPro" id="IPR029069">
    <property type="entry name" value="HotDog_dom_sf"/>
</dbReference>
<reference evidence="2 3" key="2">
    <citation type="journal article" date="2009" name="BMC Microbiol.">
        <title>The genome sequence of Geobacter metallireducens: features of metabolism, physiology and regulation common and dissimilar to Geobacter sulfurreducens.</title>
        <authorList>
            <person name="Aklujkar M."/>
            <person name="Krushkal J."/>
            <person name="DiBartolo G."/>
            <person name="Lapidus A."/>
            <person name="Land M.L."/>
            <person name="Lovley D.R."/>
        </authorList>
    </citation>
    <scope>NUCLEOTIDE SEQUENCE [LARGE SCALE GENOMIC DNA]</scope>
    <source>
        <strain evidence="3">ATCC 53774 / DSM 7210 / GS-15</strain>
    </source>
</reference>
<protein>
    <submittedName>
        <fullName evidence="2">Acyl-CoA thioesterase</fullName>
    </submittedName>
</protein>
<dbReference type="AlphaFoldDB" id="Q39TG3"/>
<dbReference type="Proteomes" id="UP000007073">
    <property type="component" value="Chromosome"/>
</dbReference>
<keyword evidence="3" id="KW-1185">Reference proteome</keyword>
<reference evidence="2 3" key="1">
    <citation type="submission" date="2005-10" db="EMBL/GenBank/DDBJ databases">
        <title>Complete sequence of Geobacter metallireducens GS-15.</title>
        <authorList>
            <consortium name="US DOE Joint Genome Institute"/>
            <person name="Copeland A."/>
            <person name="Lucas S."/>
            <person name="Lapidus A."/>
            <person name="Barry K."/>
            <person name="Detter J.C."/>
            <person name="Glavina T."/>
            <person name="Hammon N."/>
            <person name="Israni S."/>
            <person name="Pitluck S."/>
            <person name="Di Bartolo G."/>
            <person name="Chain P."/>
            <person name="Schmutz J."/>
            <person name="Larimer F."/>
            <person name="Land M."/>
            <person name="Kyrpides N."/>
            <person name="Ivanova N."/>
            <person name="Richardson P."/>
        </authorList>
    </citation>
    <scope>NUCLEOTIDE SEQUENCE [LARGE SCALE GENOMIC DNA]</scope>
    <source>
        <strain evidence="3">ATCC 53774 / DSM 7210 / GS-15</strain>
    </source>
</reference>
<dbReference type="HOGENOM" id="CLU_089876_8_3_7"/>
<dbReference type="STRING" id="269799.Gmet_2234"/>
<dbReference type="GO" id="GO:0016790">
    <property type="term" value="F:thiolester hydrolase activity"/>
    <property type="evidence" value="ECO:0007669"/>
    <property type="project" value="UniProtKB-ARBA"/>
</dbReference>
<dbReference type="Pfam" id="PF03061">
    <property type="entry name" value="4HBT"/>
    <property type="match status" value="1"/>
</dbReference>
<evidence type="ECO:0000313" key="2">
    <source>
        <dbReference type="EMBL" id="ABB32461.1"/>
    </source>
</evidence>
<proteinExistence type="predicted"/>
<dbReference type="CDD" id="cd03443">
    <property type="entry name" value="PaaI_thioesterase"/>
    <property type="match status" value="1"/>
</dbReference>
<gene>
    <name evidence="2" type="ordered locus">Gmet_2234</name>
</gene>
<dbReference type="eggNOG" id="COG2050">
    <property type="taxonomic scope" value="Bacteria"/>
</dbReference>
<organism evidence="2 3">
    <name type="scientific">Geobacter metallireducens (strain ATCC 53774 / DSM 7210 / GS-15)</name>
    <dbReference type="NCBI Taxonomy" id="269799"/>
    <lineage>
        <taxon>Bacteria</taxon>
        <taxon>Pseudomonadati</taxon>
        <taxon>Thermodesulfobacteriota</taxon>
        <taxon>Desulfuromonadia</taxon>
        <taxon>Geobacterales</taxon>
        <taxon>Geobacteraceae</taxon>
        <taxon>Geobacter</taxon>
    </lineage>
</organism>
<dbReference type="EMBL" id="CP000148">
    <property type="protein sequence ID" value="ABB32461.1"/>
    <property type="molecule type" value="Genomic_DNA"/>
</dbReference>
<feature type="domain" description="Thioesterase" evidence="1">
    <location>
        <begin position="52"/>
        <end position="127"/>
    </location>
</feature>
<evidence type="ECO:0000313" key="3">
    <source>
        <dbReference type="Proteomes" id="UP000007073"/>
    </source>
</evidence>
<name>Q39TG3_GEOMG</name>
<evidence type="ECO:0000259" key="1">
    <source>
        <dbReference type="Pfam" id="PF03061"/>
    </source>
</evidence>
<dbReference type="RefSeq" id="WP_011365989.1">
    <property type="nucleotide sequence ID" value="NC_007517.1"/>
</dbReference>